<sequence>MAVPMRFMLLAGALMLRVLPAQSESEDSTCSAQDVDAGRCTMEEQLVDSLASELDGVAKDIQKICPLYDSQLTPVAMWLLGILKRITGRMSMLSLWPSGVHPETFADEYTVSVMTIIGRILMGLYKTRDHSYVNVPTEMLSADDLLKMENIHAPHIDVDGNPNFYWFEAALPGFLLRPETREWSWRLPSGFDCR</sequence>
<keyword evidence="1" id="KW-0732">Signal</keyword>
<protein>
    <recommendedName>
        <fullName evidence="4">Plastid lipid-associated protein/fibrillin conserved domain-containing protein</fullName>
    </recommendedName>
</protein>
<reference evidence="2 3" key="1">
    <citation type="submission" date="2024-02" db="EMBL/GenBank/DDBJ databases">
        <authorList>
            <person name="Chen Y."/>
            <person name="Shah S."/>
            <person name="Dougan E. K."/>
            <person name="Thang M."/>
            <person name="Chan C."/>
        </authorList>
    </citation>
    <scope>NUCLEOTIDE SEQUENCE [LARGE SCALE GENOMIC DNA]</scope>
</reference>
<gene>
    <name evidence="2" type="ORF">CCMP2556_LOCUS12015</name>
</gene>
<dbReference type="Proteomes" id="UP001642484">
    <property type="component" value="Unassembled WGS sequence"/>
</dbReference>
<evidence type="ECO:0008006" key="4">
    <source>
        <dbReference type="Google" id="ProtNLM"/>
    </source>
</evidence>
<evidence type="ECO:0000313" key="3">
    <source>
        <dbReference type="Proteomes" id="UP001642484"/>
    </source>
</evidence>
<feature type="signal peptide" evidence="1">
    <location>
        <begin position="1"/>
        <end position="23"/>
    </location>
</feature>
<feature type="chain" id="PRO_5045824357" description="Plastid lipid-associated protein/fibrillin conserved domain-containing protein" evidence="1">
    <location>
        <begin position="24"/>
        <end position="194"/>
    </location>
</feature>
<organism evidence="2 3">
    <name type="scientific">Durusdinium trenchii</name>
    <dbReference type="NCBI Taxonomy" id="1381693"/>
    <lineage>
        <taxon>Eukaryota</taxon>
        <taxon>Sar</taxon>
        <taxon>Alveolata</taxon>
        <taxon>Dinophyceae</taxon>
        <taxon>Suessiales</taxon>
        <taxon>Symbiodiniaceae</taxon>
        <taxon>Durusdinium</taxon>
    </lineage>
</organism>
<evidence type="ECO:0000256" key="1">
    <source>
        <dbReference type="SAM" id="SignalP"/>
    </source>
</evidence>
<comment type="caution">
    <text evidence="2">The sequence shown here is derived from an EMBL/GenBank/DDBJ whole genome shotgun (WGS) entry which is preliminary data.</text>
</comment>
<proteinExistence type="predicted"/>
<dbReference type="EMBL" id="CAXAMN010005747">
    <property type="protein sequence ID" value="CAK9015202.1"/>
    <property type="molecule type" value="Genomic_DNA"/>
</dbReference>
<evidence type="ECO:0000313" key="2">
    <source>
        <dbReference type="EMBL" id="CAK9015202.1"/>
    </source>
</evidence>
<accession>A0ABP0JM65</accession>
<keyword evidence="3" id="KW-1185">Reference proteome</keyword>
<name>A0ABP0JM65_9DINO</name>